<evidence type="ECO:0000256" key="8">
    <source>
        <dbReference type="ARBA" id="ARBA00022741"/>
    </source>
</evidence>
<name>A0A921G0M4_SPOPS</name>
<keyword evidence="7" id="KW-0288">FMN</keyword>
<comment type="cofactor">
    <cofactor evidence="1">
        <name>FMN</name>
        <dbReference type="ChEBI" id="CHEBI:58210"/>
    </cofactor>
</comment>
<dbReference type="SUPFAM" id="SSF51412">
    <property type="entry name" value="Inosine monophosphate dehydrogenase (IMPDH)"/>
    <property type="match status" value="1"/>
</dbReference>
<dbReference type="CDD" id="cd04730">
    <property type="entry name" value="NPD_like"/>
    <property type="match status" value="1"/>
</dbReference>
<dbReference type="FunFam" id="3.20.20.70:FF:000154">
    <property type="entry name" value="Probable nitronate monooxygenase"/>
    <property type="match status" value="1"/>
</dbReference>
<comment type="caution">
    <text evidence="13">The sequence shown here is derived from an EMBL/GenBank/DDBJ whole genome shotgun (WGS) entry which is preliminary data.</text>
</comment>
<organism evidence="13 14">
    <name type="scientific">Sporosarcina psychrophila</name>
    <name type="common">Bacillus psychrophilus</name>
    <dbReference type="NCBI Taxonomy" id="1476"/>
    <lineage>
        <taxon>Bacteria</taxon>
        <taxon>Bacillati</taxon>
        <taxon>Bacillota</taxon>
        <taxon>Bacilli</taxon>
        <taxon>Bacillales</taxon>
        <taxon>Caryophanaceae</taxon>
        <taxon>Sporosarcina</taxon>
    </lineage>
</organism>
<dbReference type="PANTHER" id="PTHR42747">
    <property type="entry name" value="NITRONATE MONOOXYGENASE-RELATED"/>
    <property type="match status" value="1"/>
</dbReference>
<reference evidence="13" key="2">
    <citation type="submission" date="2021-09" db="EMBL/GenBank/DDBJ databases">
        <authorList>
            <person name="Gilroy R."/>
        </authorList>
    </citation>
    <scope>NUCLEOTIDE SEQUENCE</scope>
    <source>
        <strain evidence="13">CHK171-7178</strain>
    </source>
</reference>
<keyword evidence="8" id="KW-0547">Nucleotide-binding</keyword>
<accession>A0A921G0M4</accession>
<dbReference type="GO" id="GO:0018580">
    <property type="term" value="F:nitronate monooxygenase activity"/>
    <property type="evidence" value="ECO:0007669"/>
    <property type="project" value="InterPro"/>
</dbReference>
<dbReference type="PANTHER" id="PTHR42747:SF3">
    <property type="entry name" value="NITRONATE MONOOXYGENASE-RELATED"/>
    <property type="match status" value="1"/>
</dbReference>
<reference evidence="13" key="1">
    <citation type="journal article" date="2021" name="PeerJ">
        <title>Extensive microbial diversity within the chicken gut microbiome revealed by metagenomics and culture.</title>
        <authorList>
            <person name="Gilroy R."/>
            <person name="Ravi A."/>
            <person name="Getino M."/>
            <person name="Pursley I."/>
            <person name="Horton D.L."/>
            <person name="Alikhan N.F."/>
            <person name="Baker D."/>
            <person name="Gharbi K."/>
            <person name="Hall N."/>
            <person name="Watson M."/>
            <person name="Adriaenssens E.M."/>
            <person name="Foster-Nyarko E."/>
            <person name="Jarju S."/>
            <person name="Secka A."/>
            <person name="Antonio M."/>
            <person name="Oren A."/>
            <person name="Chaudhuri R.R."/>
            <person name="La Ragione R."/>
            <person name="Hildebrand F."/>
            <person name="Pallen M.J."/>
        </authorList>
    </citation>
    <scope>NUCLEOTIDE SEQUENCE</scope>
    <source>
        <strain evidence="13">CHK171-7178</strain>
    </source>
</reference>
<evidence type="ECO:0000256" key="7">
    <source>
        <dbReference type="ARBA" id="ARBA00022643"/>
    </source>
</evidence>
<sequence length="335" mass="36034">MNLTAMLGIEHPIIQAPMAGVTTPEFVAASAEAGILGSIGAGYLSADETRNFIREVKSHTKKPFTVNLFVPEKVNPSQEQLQEAYEALQPIGKALGIPQWNTDFSKSEFEGQVQVLLEEDVKICSFTFGLPDEKTVQLLKGNDVFLVGTATSVEEAELAELVGMDAVVVQGSEAGGHRGSFSGELTLIPLNELLPEIIASVRLPVIAAGGIANKETMADMLAAGAQAIQIGTVLLASDESGAHPLYKQAVLEAEKGCTVLTKSFSGKMARGIRNRFIHELSELPLAPYPFQNDLTKEIRKEAAKQGNTDFMSLWAGENVHLSTSGKLKNIIERFI</sequence>
<evidence type="ECO:0000256" key="6">
    <source>
        <dbReference type="ARBA" id="ARBA00022630"/>
    </source>
</evidence>
<dbReference type="GO" id="GO:0009636">
    <property type="term" value="P:response to toxic substance"/>
    <property type="evidence" value="ECO:0007669"/>
    <property type="project" value="UniProtKB-KW"/>
</dbReference>
<evidence type="ECO:0000256" key="12">
    <source>
        <dbReference type="ARBA" id="ARBA00049401"/>
    </source>
</evidence>
<dbReference type="Pfam" id="PF03060">
    <property type="entry name" value="NMO"/>
    <property type="match status" value="1"/>
</dbReference>
<evidence type="ECO:0000256" key="9">
    <source>
        <dbReference type="ARBA" id="ARBA00023002"/>
    </source>
</evidence>
<evidence type="ECO:0000256" key="3">
    <source>
        <dbReference type="ARBA" id="ARBA00009881"/>
    </source>
</evidence>
<evidence type="ECO:0000313" key="13">
    <source>
        <dbReference type="EMBL" id="HJF33215.1"/>
    </source>
</evidence>
<gene>
    <name evidence="13" type="ORF">K8V56_15750</name>
</gene>
<dbReference type="InterPro" id="IPR013785">
    <property type="entry name" value="Aldolase_TIM"/>
</dbReference>
<evidence type="ECO:0000313" key="14">
    <source>
        <dbReference type="Proteomes" id="UP000698173"/>
    </source>
</evidence>
<evidence type="ECO:0000256" key="2">
    <source>
        <dbReference type="ARBA" id="ARBA00003535"/>
    </source>
</evidence>
<protein>
    <recommendedName>
        <fullName evidence="4">Probable nitronate monooxygenase</fullName>
    </recommendedName>
    <alternativeName>
        <fullName evidence="11">Propionate 3-nitronate monooxygenase</fullName>
    </alternativeName>
</protein>
<dbReference type="InterPro" id="IPR004136">
    <property type="entry name" value="NMO"/>
</dbReference>
<evidence type="ECO:0000256" key="10">
    <source>
        <dbReference type="ARBA" id="ARBA00023033"/>
    </source>
</evidence>
<keyword evidence="10 13" id="KW-0503">Monooxygenase</keyword>
<keyword evidence="5" id="KW-0216">Detoxification</keyword>
<comment type="similarity">
    <text evidence="3">Belongs to the nitronate monooxygenase family. NMO class I subfamily.</text>
</comment>
<proteinExistence type="inferred from homology"/>
<dbReference type="EMBL" id="DYWT01000247">
    <property type="protein sequence ID" value="HJF33215.1"/>
    <property type="molecule type" value="Genomic_DNA"/>
</dbReference>
<evidence type="ECO:0000256" key="5">
    <source>
        <dbReference type="ARBA" id="ARBA00022575"/>
    </source>
</evidence>
<evidence type="ECO:0000256" key="4">
    <source>
        <dbReference type="ARBA" id="ARBA00013457"/>
    </source>
</evidence>
<dbReference type="Proteomes" id="UP000698173">
    <property type="component" value="Unassembled WGS sequence"/>
</dbReference>
<dbReference type="GO" id="GO:0000166">
    <property type="term" value="F:nucleotide binding"/>
    <property type="evidence" value="ECO:0007669"/>
    <property type="project" value="UniProtKB-KW"/>
</dbReference>
<keyword evidence="9" id="KW-0560">Oxidoreductase</keyword>
<comment type="function">
    <text evidence="2">Nitronate monooxygenase that uses molecular oxygen to catalyze the oxidative denitrification of alkyl nitronates. Acts on propionate 3-nitronate (P3N), the presumed physiological substrate. Probably functions in the detoxification of P3N, a metabolic poison produced by plants and fungi as a defense mechanism.</text>
</comment>
<keyword evidence="6" id="KW-0285">Flavoprotein</keyword>
<evidence type="ECO:0000256" key="11">
    <source>
        <dbReference type="ARBA" id="ARBA00031155"/>
    </source>
</evidence>
<dbReference type="Gene3D" id="3.20.20.70">
    <property type="entry name" value="Aldolase class I"/>
    <property type="match status" value="1"/>
</dbReference>
<comment type="catalytic activity">
    <reaction evidence="12">
        <text>3 propionate 3-nitronate + 3 O2 + H2O = 3 3-oxopropanoate + 2 nitrate + nitrite + H2O2 + 3 H(+)</text>
        <dbReference type="Rhea" id="RHEA:57332"/>
        <dbReference type="ChEBI" id="CHEBI:15377"/>
        <dbReference type="ChEBI" id="CHEBI:15378"/>
        <dbReference type="ChEBI" id="CHEBI:15379"/>
        <dbReference type="ChEBI" id="CHEBI:16240"/>
        <dbReference type="ChEBI" id="CHEBI:16301"/>
        <dbReference type="ChEBI" id="CHEBI:17632"/>
        <dbReference type="ChEBI" id="CHEBI:33190"/>
        <dbReference type="ChEBI" id="CHEBI:136067"/>
    </reaction>
</comment>
<evidence type="ECO:0000256" key="1">
    <source>
        <dbReference type="ARBA" id="ARBA00001917"/>
    </source>
</evidence>
<dbReference type="AlphaFoldDB" id="A0A921G0M4"/>